<evidence type="ECO:0000256" key="12">
    <source>
        <dbReference type="ARBA" id="ARBA00023006"/>
    </source>
</evidence>
<dbReference type="PANTHER" id="PTHR15071:SF13">
    <property type="entry name" value="AUTOPHAGY-RELATED PROTEIN 27"/>
    <property type="match status" value="1"/>
</dbReference>
<evidence type="ECO:0000256" key="9">
    <source>
        <dbReference type="ARBA" id="ARBA00022729"/>
    </source>
</evidence>
<protein>
    <recommendedName>
        <fullName evidence="6">Autophagy-related protein 27</fullName>
    </recommendedName>
</protein>
<evidence type="ECO:0000256" key="19">
    <source>
        <dbReference type="SAM" id="SignalP"/>
    </source>
</evidence>
<evidence type="ECO:0000256" key="18">
    <source>
        <dbReference type="SAM" id="Phobius"/>
    </source>
</evidence>
<dbReference type="Proteomes" id="UP001203297">
    <property type="component" value="Unassembled WGS sequence"/>
</dbReference>
<keyword evidence="16" id="KW-1015">Disulfide bond</keyword>
<dbReference type="SUPFAM" id="SSF50911">
    <property type="entry name" value="Mannose 6-phosphate receptor domain"/>
    <property type="match status" value="1"/>
</dbReference>
<sequence>MILRYPVTFFWFLVPLIILASAQPDSDCHISIGDNKYDFSALSGDHTVSRTRSSPPTNVTDTLRFNICKELSPLDGVDSSDQCSTGTWACLTKTNIKEGESDRIVAVIPIARESELRAEYTALSSPRGVRITLHGPSYPSSTTLEPTPQAFVLNLLCATDVSKPEFKSYDGALVMIEWSAPSGCGFRSEAPAEGGGDTPEREVEAVGSGIGWFFLLLCIAFAAYFALGAYHNYTTYGATGVDLIPHRDFWREVPYMLRDVVSHLCSSFQSRHSSSRGGYISV</sequence>
<keyword evidence="22" id="KW-1185">Reference proteome</keyword>
<dbReference type="GO" id="GO:0006914">
    <property type="term" value="P:autophagy"/>
    <property type="evidence" value="ECO:0007669"/>
    <property type="project" value="UniProtKB-KW"/>
</dbReference>
<keyword evidence="9 19" id="KW-0732">Signal</keyword>
<evidence type="ECO:0000256" key="11">
    <source>
        <dbReference type="ARBA" id="ARBA00022989"/>
    </source>
</evidence>
<evidence type="ECO:0000256" key="13">
    <source>
        <dbReference type="ARBA" id="ARBA00023034"/>
    </source>
</evidence>
<keyword evidence="7" id="KW-0813">Transport</keyword>
<gene>
    <name evidence="21" type="ORF">B0F90DRAFT_1624614</name>
</gene>
<dbReference type="InterPro" id="IPR009011">
    <property type="entry name" value="Man6P_isomerase_rcpt-bd_dom_sf"/>
</dbReference>
<comment type="subcellular location">
    <subcellularLocation>
        <location evidence="2">Cytoplasmic vesicle membrane</location>
        <topology evidence="2">Single-pass type I membrane protein</topology>
    </subcellularLocation>
    <subcellularLocation>
        <location evidence="4">Golgi apparatus membrane</location>
        <topology evidence="4">Single-pass type I membrane protein</topology>
    </subcellularLocation>
    <subcellularLocation>
        <location evidence="1">Mitochondrion membrane</location>
        <topology evidence="1">Single-pass membrane protein</topology>
    </subcellularLocation>
    <subcellularLocation>
        <location evidence="3">Preautophagosomal structure membrane</location>
        <topology evidence="3">Single-pass type I membrane protein</topology>
    </subcellularLocation>
</comment>
<evidence type="ECO:0000259" key="20">
    <source>
        <dbReference type="PROSITE" id="PS51914"/>
    </source>
</evidence>
<evidence type="ECO:0000256" key="7">
    <source>
        <dbReference type="ARBA" id="ARBA00022448"/>
    </source>
</evidence>
<feature type="chain" id="PRO_5042019496" description="Autophagy-related protein 27" evidence="19">
    <location>
        <begin position="23"/>
        <end position="282"/>
    </location>
</feature>
<evidence type="ECO:0000256" key="5">
    <source>
        <dbReference type="ARBA" id="ARBA00005363"/>
    </source>
</evidence>
<evidence type="ECO:0000256" key="16">
    <source>
        <dbReference type="ARBA" id="ARBA00023157"/>
    </source>
</evidence>
<evidence type="ECO:0000256" key="4">
    <source>
        <dbReference type="ARBA" id="ARBA00004614"/>
    </source>
</evidence>
<keyword evidence="12" id="KW-0072">Autophagy</keyword>
<dbReference type="AlphaFoldDB" id="A0AAD4QQZ2"/>
<proteinExistence type="inferred from homology"/>
<evidence type="ECO:0000256" key="17">
    <source>
        <dbReference type="ARBA" id="ARBA00023329"/>
    </source>
</evidence>
<keyword evidence="10" id="KW-0653">Protein transport</keyword>
<keyword evidence="14" id="KW-0496">Mitochondrion</keyword>
<comment type="caution">
    <text evidence="21">The sequence shown here is derived from an EMBL/GenBank/DDBJ whole genome shotgun (WGS) entry which is preliminary data.</text>
</comment>
<dbReference type="Gene3D" id="2.70.130.10">
    <property type="entry name" value="Mannose-6-phosphate receptor binding domain"/>
    <property type="match status" value="1"/>
</dbReference>
<dbReference type="GO" id="GO:0031966">
    <property type="term" value="C:mitochondrial membrane"/>
    <property type="evidence" value="ECO:0007669"/>
    <property type="project" value="UniProtKB-SubCell"/>
</dbReference>
<keyword evidence="17" id="KW-0968">Cytoplasmic vesicle</keyword>
<evidence type="ECO:0000256" key="15">
    <source>
        <dbReference type="ARBA" id="ARBA00023136"/>
    </source>
</evidence>
<evidence type="ECO:0000256" key="2">
    <source>
        <dbReference type="ARBA" id="ARBA00004358"/>
    </source>
</evidence>
<accession>A0AAD4QQZ2</accession>
<dbReference type="PROSITE" id="PS51914">
    <property type="entry name" value="MRH"/>
    <property type="match status" value="1"/>
</dbReference>
<evidence type="ECO:0000256" key="8">
    <source>
        <dbReference type="ARBA" id="ARBA00022692"/>
    </source>
</evidence>
<keyword evidence="8 18" id="KW-0812">Transmembrane</keyword>
<organism evidence="21 22">
    <name type="scientific">Multifurca ochricompacta</name>
    <dbReference type="NCBI Taxonomy" id="376703"/>
    <lineage>
        <taxon>Eukaryota</taxon>
        <taxon>Fungi</taxon>
        <taxon>Dikarya</taxon>
        <taxon>Basidiomycota</taxon>
        <taxon>Agaricomycotina</taxon>
        <taxon>Agaricomycetes</taxon>
        <taxon>Russulales</taxon>
        <taxon>Russulaceae</taxon>
        <taxon>Multifurca</taxon>
    </lineage>
</organism>
<evidence type="ECO:0000256" key="1">
    <source>
        <dbReference type="ARBA" id="ARBA00004304"/>
    </source>
</evidence>
<evidence type="ECO:0000313" key="22">
    <source>
        <dbReference type="Proteomes" id="UP001203297"/>
    </source>
</evidence>
<evidence type="ECO:0000256" key="6">
    <source>
        <dbReference type="ARBA" id="ARBA00013776"/>
    </source>
</evidence>
<dbReference type="GO" id="GO:0034045">
    <property type="term" value="C:phagophore assembly site membrane"/>
    <property type="evidence" value="ECO:0007669"/>
    <property type="project" value="UniProtKB-SubCell"/>
</dbReference>
<reference evidence="21" key="1">
    <citation type="journal article" date="2022" name="New Phytol.">
        <title>Evolutionary transition to the ectomycorrhizal habit in the genomes of a hyperdiverse lineage of mushroom-forming fungi.</title>
        <authorList>
            <person name="Looney B."/>
            <person name="Miyauchi S."/>
            <person name="Morin E."/>
            <person name="Drula E."/>
            <person name="Courty P.E."/>
            <person name="Kohler A."/>
            <person name="Kuo A."/>
            <person name="LaButti K."/>
            <person name="Pangilinan J."/>
            <person name="Lipzen A."/>
            <person name="Riley R."/>
            <person name="Andreopoulos W."/>
            <person name="He G."/>
            <person name="Johnson J."/>
            <person name="Nolan M."/>
            <person name="Tritt A."/>
            <person name="Barry K.W."/>
            <person name="Grigoriev I.V."/>
            <person name="Nagy L.G."/>
            <person name="Hibbett D."/>
            <person name="Henrissat B."/>
            <person name="Matheny P.B."/>
            <person name="Labbe J."/>
            <person name="Martin F.M."/>
        </authorList>
    </citation>
    <scope>NUCLEOTIDE SEQUENCE</scope>
    <source>
        <strain evidence="21">BPL690</strain>
    </source>
</reference>
<keyword evidence="15 18" id="KW-0472">Membrane</keyword>
<dbReference type="InterPro" id="IPR018939">
    <property type="entry name" value="Autophagy-rel_prot_27"/>
</dbReference>
<name>A0AAD4QQZ2_9AGAM</name>
<dbReference type="GO" id="GO:0015031">
    <property type="term" value="P:protein transport"/>
    <property type="evidence" value="ECO:0007669"/>
    <property type="project" value="UniProtKB-KW"/>
</dbReference>
<dbReference type="InterPro" id="IPR044865">
    <property type="entry name" value="MRH_dom"/>
</dbReference>
<comment type="similarity">
    <text evidence="5">Belongs to the ATG27 family.</text>
</comment>
<dbReference type="Pfam" id="PF09451">
    <property type="entry name" value="ATG27"/>
    <property type="match status" value="1"/>
</dbReference>
<feature type="signal peptide" evidence="19">
    <location>
        <begin position="1"/>
        <end position="22"/>
    </location>
</feature>
<evidence type="ECO:0000313" key="21">
    <source>
        <dbReference type="EMBL" id="KAI0305641.1"/>
    </source>
</evidence>
<dbReference type="EMBL" id="WTXG01000005">
    <property type="protein sequence ID" value="KAI0305641.1"/>
    <property type="molecule type" value="Genomic_DNA"/>
</dbReference>
<keyword evidence="11 18" id="KW-1133">Transmembrane helix</keyword>
<evidence type="ECO:0000256" key="3">
    <source>
        <dbReference type="ARBA" id="ARBA00004472"/>
    </source>
</evidence>
<evidence type="ECO:0000256" key="14">
    <source>
        <dbReference type="ARBA" id="ARBA00023128"/>
    </source>
</evidence>
<dbReference type="GO" id="GO:0030659">
    <property type="term" value="C:cytoplasmic vesicle membrane"/>
    <property type="evidence" value="ECO:0007669"/>
    <property type="project" value="UniProtKB-SubCell"/>
</dbReference>
<dbReference type="PANTHER" id="PTHR15071">
    <property type="entry name" value="MANNOSE-6-PHOSPHATE RECEPTOR FAMILY MEMBER"/>
    <property type="match status" value="1"/>
</dbReference>
<keyword evidence="13" id="KW-0333">Golgi apparatus</keyword>
<feature type="domain" description="MRH" evidence="20">
    <location>
        <begin position="26"/>
        <end position="186"/>
    </location>
</feature>
<evidence type="ECO:0000256" key="10">
    <source>
        <dbReference type="ARBA" id="ARBA00022927"/>
    </source>
</evidence>
<dbReference type="GO" id="GO:0000139">
    <property type="term" value="C:Golgi membrane"/>
    <property type="evidence" value="ECO:0007669"/>
    <property type="project" value="UniProtKB-SubCell"/>
</dbReference>
<feature type="transmembrane region" description="Helical" evidence="18">
    <location>
        <begin position="209"/>
        <end position="227"/>
    </location>
</feature>